<dbReference type="AlphaFoldDB" id="A0A179DHY9"/>
<proteinExistence type="predicted"/>
<evidence type="ECO:0000313" key="2">
    <source>
        <dbReference type="Proteomes" id="UP000078459"/>
    </source>
</evidence>
<name>A0A179DHY9_9SPHI</name>
<accession>A0A179DHY9</accession>
<dbReference type="Proteomes" id="UP000078459">
    <property type="component" value="Unassembled WGS sequence"/>
</dbReference>
<protein>
    <submittedName>
        <fullName evidence="1">Uncharacterized protein</fullName>
    </submittedName>
</protein>
<sequence length="269" mass="30406">MKNSNSLFLIILAIYTSSCSSYLTPNMTGDNNIGYLPRPVNAEEKKSKIYVSGEYNYSAPKGDLEMKSGLISLSRGHSLKNLNFAYGVFGFFGDANYQDTTTLERGESRTIENFNKSFYGFGLRSTIGLHYVRKDFTFRYINWENAFSTEKGEYANYRKILFDGPNMRGNQNIAVSKEKVLYTTGLSTEIICNNAFNENNSQFGLRLFVGFTPNLKNTFKRINNGAMEETDNKFAINVSTYFKVKRIFANVQLGSEINTSLKAGLGYSF</sequence>
<gene>
    <name evidence="1" type="ORF">A5893_06915</name>
</gene>
<comment type="caution">
    <text evidence="1">The sequence shown here is derived from an EMBL/GenBank/DDBJ whole genome shotgun (WGS) entry which is preliminary data.</text>
</comment>
<dbReference type="RefSeq" id="WP_068821897.1">
    <property type="nucleotide sequence ID" value="NZ_LWHJ01000022.1"/>
</dbReference>
<evidence type="ECO:0000313" key="1">
    <source>
        <dbReference type="EMBL" id="OAQ40665.1"/>
    </source>
</evidence>
<organism evidence="1 2">
    <name type="scientific">Pedobacter psychrophilus</name>
    <dbReference type="NCBI Taxonomy" id="1826909"/>
    <lineage>
        <taxon>Bacteria</taxon>
        <taxon>Pseudomonadati</taxon>
        <taxon>Bacteroidota</taxon>
        <taxon>Sphingobacteriia</taxon>
        <taxon>Sphingobacteriales</taxon>
        <taxon>Sphingobacteriaceae</taxon>
        <taxon>Pedobacter</taxon>
    </lineage>
</organism>
<dbReference type="STRING" id="1826909.A5893_06915"/>
<reference evidence="1 2" key="2">
    <citation type="submission" date="2016-06" db="EMBL/GenBank/DDBJ databases">
        <title>Pedobacter psychrophilus sp. nov., isolated from Antarctic fragmentary rock.</title>
        <authorList>
            <person name="Svec P."/>
        </authorList>
    </citation>
    <scope>NUCLEOTIDE SEQUENCE [LARGE SCALE GENOMIC DNA]</scope>
    <source>
        <strain evidence="1 2">CCM 8644</strain>
    </source>
</reference>
<dbReference type="EMBL" id="LWHJ01000022">
    <property type="protein sequence ID" value="OAQ40665.1"/>
    <property type="molecule type" value="Genomic_DNA"/>
</dbReference>
<keyword evidence="2" id="KW-1185">Reference proteome</keyword>
<reference evidence="1 2" key="1">
    <citation type="submission" date="2016-04" db="EMBL/GenBank/DDBJ databases">
        <authorList>
            <person name="Evans L.H."/>
            <person name="Alamgir A."/>
            <person name="Owens N."/>
            <person name="Weber N.D."/>
            <person name="Virtaneva K."/>
            <person name="Barbian K."/>
            <person name="Babar A."/>
            <person name="Rosenke K."/>
        </authorList>
    </citation>
    <scope>NUCLEOTIDE SEQUENCE [LARGE SCALE GENOMIC DNA]</scope>
    <source>
        <strain evidence="1 2">CCM 8644</strain>
    </source>
</reference>
<dbReference type="OrthoDB" id="792799at2"/>